<evidence type="ECO:0000313" key="2">
    <source>
        <dbReference type="Proteomes" id="UP000265520"/>
    </source>
</evidence>
<protein>
    <submittedName>
        <fullName evidence="1">Uncharacterized protein</fullName>
    </submittedName>
</protein>
<sequence length="32" mass="3159">IRSTGPSNLVRGSVLASSGFSSLSIAVVGIEP</sequence>
<dbReference type="AlphaFoldDB" id="A0A392TFA4"/>
<feature type="non-terminal residue" evidence="1">
    <location>
        <position position="1"/>
    </location>
</feature>
<reference evidence="1 2" key="1">
    <citation type="journal article" date="2018" name="Front. Plant Sci.">
        <title>Red Clover (Trifolium pratense) and Zigzag Clover (T. medium) - A Picture of Genomic Similarities and Differences.</title>
        <authorList>
            <person name="Dluhosova J."/>
            <person name="Istvanek J."/>
            <person name="Nedelnik J."/>
            <person name="Repkova J."/>
        </authorList>
    </citation>
    <scope>NUCLEOTIDE SEQUENCE [LARGE SCALE GENOMIC DNA]</scope>
    <source>
        <strain evidence="2">cv. 10/8</strain>
        <tissue evidence="1">Leaf</tissue>
    </source>
</reference>
<accession>A0A392TFA4</accession>
<dbReference type="Proteomes" id="UP000265520">
    <property type="component" value="Unassembled WGS sequence"/>
</dbReference>
<proteinExistence type="predicted"/>
<keyword evidence="2" id="KW-1185">Reference proteome</keyword>
<name>A0A392TFA4_9FABA</name>
<organism evidence="1 2">
    <name type="scientific">Trifolium medium</name>
    <dbReference type="NCBI Taxonomy" id="97028"/>
    <lineage>
        <taxon>Eukaryota</taxon>
        <taxon>Viridiplantae</taxon>
        <taxon>Streptophyta</taxon>
        <taxon>Embryophyta</taxon>
        <taxon>Tracheophyta</taxon>
        <taxon>Spermatophyta</taxon>
        <taxon>Magnoliopsida</taxon>
        <taxon>eudicotyledons</taxon>
        <taxon>Gunneridae</taxon>
        <taxon>Pentapetalae</taxon>
        <taxon>rosids</taxon>
        <taxon>fabids</taxon>
        <taxon>Fabales</taxon>
        <taxon>Fabaceae</taxon>
        <taxon>Papilionoideae</taxon>
        <taxon>50 kb inversion clade</taxon>
        <taxon>NPAAA clade</taxon>
        <taxon>Hologalegina</taxon>
        <taxon>IRL clade</taxon>
        <taxon>Trifolieae</taxon>
        <taxon>Trifolium</taxon>
    </lineage>
</organism>
<dbReference type="EMBL" id="LXQA010570456">
    <property type="protein sequence ID" value="MCI59819.1"/>
    <property type="molecule type" value="Genomic_DNA"/>
</dbReference>
<comment type="caution">
    <text evidence="1">The sequence shown here is derived from an EMBL/GenBank/DDBJ whole genome shotgun (WGS) entry which is preliminary data.</text>
</comment>
<evidence type="ECO:0000313" key="1">
    <source>
        <dbReference type="EMBL" id="MCI59819.1"/>
    </source>
</evidence>